<accession>A0A8X6PUE5</accession>
<dbReference type="AlphaFoldDB" id="A0A8X6PUE5"/>
<proteinExistence type="predicted"/>
<dbReference type="Proteomes" id="UP000887013">
    <property type="component" value="Unassembled WGS sequence"/>
</dbReference>
<protein>
    <submittedName>
        <fullName evidence="1">Uncharacterized protein</fullName>
    </submittedName>
</protein>
<name>A0A8X6PUE5_NEPPI</name>
<dbReference type="EMBL" id="BMAW01023777">
    <property type="protein sequence ID" value="GFT84551.1"/>
    <property type="molecule type" value="Genomic_DNA"/>
</dbReference>
<reference evidence="1" key="1">
    <citation type="submission" date="2020-08" db="EMBL/GenBank/DDBJ databases">
        <title>Multicomponent nature underlies the extraordinary mechanical properties of spider dragline silk.</title>
        <authorList>
            <person name="Kono N."/>
            <person name="Nakamura H."/>
            <person name="Mori M."/>
            <person name="Yoshida Y."/>
            <person name="Ohtoshi R."/>
            <person name="Malay A.D."/>
            <person name="Moran D.A.P."/>
            <person name="Tomita M."/>
            <person name="Numata K."/>
            <person name="Arakawa K."/>
        </authorList>
    </citation>
    <scope>NUCLEOTIDE SEQUENCE</scope>
</reference>
<comment type="caution">
    <text evidence="1">The sequence shown here is derived from an EMBL/GenBank/DDBJ whole genome shotgun (WGS) entry which is preliminary data.</text>
</comment>
<evidence type="ECO:0000313" key="1">
    <source>
        <dbReference type="EMBL" id="GFT84551.1"/>
    </source>
</evidence>
<organism evidence="1 2">
    <name type="scientific">Nephila pilipes</name>
    <name type="common">Giant wood spider</name>
    <name type="synonym">Nephila maculata</name>
    <dbReference type="NCBI Taxonomy" id="299642"/>
    <lineage>
        <taxon>Eukaryota</taxon>
        <taxon>Metazoa</taxon>
        <taxon>Ecdysozoa</taxon>
        <taxon>Arthropoda</taxon>
        <taxon>Chelicerata</taxon>
        <taxon>Arachnida</taxon>
        <taxon>Araneae</taxon>
        <taxon>Araneomorphae</taxon>
        <taxon>Entelegynae</taxon>
        <taxon>Araneoidea</taxon>
        <taxon>Nephilidae</taxon>
        <taxon>Nephila</taxon>
    </lineage>
</organism>
<sequence>MTQLVKDYQQIVWSKASVPRAYSSSRKDGALMGEPGVAKIIFVYDTMVDWRQLINEIIMDYIEETSETIGSVG</sequence>
<gene>
    <name evidence="1" type="ORF">NPIL_516671</name>
</gene>
<evidence type="ECO:0000313" key="2">
    <source>
        <dbReference type="Proteomes" id="UP000887013"/>
    </source>
</evidence>
<keyword evidence="2" id="KW-1185">Reference proteome</keyword>